<evidence type="ECO:0000256" key="1">
    <source>
        <dbReference type="SAM" id="SignalP"/>
    </source>
</evidence>
<dbReference type="Proteomes" id="UP001596287">
    <property type="component" value="Unassembled WGS sequence"/>
</dbReference>
<evidence type="ECO:0000313" key="3">
    <source>
        <dbReference type="Proteomes" id="UP001596287"/>
    </source>
</evidence>
<evidence type="ECO:0000313" key="2">
    <source>
        <dbReference type="EMBL" id="MFC6096951.1"/>
    </source>
</evidence>
<dbReference type="RefSeq" id="WP_379791823.1">
    <property type="nucleotide sequence ID" value="NZ_JBHSQB010000007.1"/>
</dbReference>
<reference evidence="3" key="1">
    <citation type="journal article" date="2019" name="Int. J. Syst. Evol. Microbiol.">
        <title>The Global Catalogue of Microorganisms (GCM) 10K type strain sequencing project: providing services to taxonomists for standard genome sequencing and annotation.</title>
        <authorList>
            <consortium name="The Broad Institute Genomics Platform"/>
            <consortium name="The Broad Institute Genome Sequencing Center for Infectious Disease"/>
            <person name="Wu L."/>
            <person name="Ma J."/>
        </authorList>
    </citation>
    <scope>NUCLEOTIDE SEQUENCE [LARGE SCALE GENOMIC DNA]</scope>
    <source>
        <strain evidence="3">CCUG 49679</strain>
    </source>
</reference>
<proteinExistence type="predicted"/>
<dbReference type="EMBL" id="JBHSQB010000007">
    <property type="protein sequence ID" value="MFC6096951.1"/>
    <property type="molecule type" value="Genomic_DNA"/>
</dbReference>
<feature type="signal peptide" evidence="1">
    <location>
        <begin position="1"/>
        <end position="24"/>
    </location>
</feature>
<name>A0ABW1PMU2_9FLAO</name>
<sequence length="790" mass="90751">MKFNSYKPNLFCLFLLLSSFCTYSQEISDQEDSEITKHISSYFSLDRENIHIQFPKKIFFTNEKIFFKGFVYNIKTGIPSVMTTNIYATLYNEQGEKVTEKLFYSSNGSFTSDFDLNNSFSTGKYYIHFFTNWMKNFKEDESSINSIQIINKDDKSYSKEIIPDFSSVSIKFNPEGGTLLENQKNIVGIKISDCNGNPFQISEGDLIDDKNIVLQKIHLNNFGFGKFEFVPNKKIYKVRFLINGTSYEEMLPIASAEGFALDANSFSVKDKTLLKIRTNLKTIEKYRNNSLKIVINQFDKIALLDLNFINDQEEQTILFENENISDGINTIRIIDSNLNVLAERMIFKHQKEKLEVDLQATKKASDSISFSGNLNLKYSDISISILPEESLSIDNENDIYGSFLLNSFLLEKSKNSRYYFNEITTKKKYELDLLLLNQSKFKYDWKDIITSAPKETFEFDNGLTLKGTVNQKISDPKKAQIIVTSPTSANFGNIDEKNEFFFNNLILTDSTKVNITFINERSKSVEFKDYPQVLNSRRTFNKSIRFKNSLCEIQKQKVEIDFPQFKLKTIMLDSVKIVGATKPTLNYETRFGNSRLRGFKIAENEGSAMLLQFIRMNGFTTENENTSLRILSDRNFGTFRTGKSSPAIYMDDIPVAILDVLQQITMREVDEIYLDTNMRSSAFPDNIGVIKIYMKKGARNSSYKNNITTYPIPKGFSAIKPFKNVSYNSTSDLGFKNFGLINWIPNIIANENGHFAFQIPNMNQKKVKILIEGFSADGKLISEIKTIELE</sequence>
<keyword evidence="1" id="KW-0732">Signal</keyword>
<dbReference type="Gene3D" id="2.60.40.1930">
    <property type="match status" value="1"/>
</dbReference>
<accession>A0ABW1PMU2</accession>
<organism evidence="2 3">
    <name type="scientific">Flavobacterium qiangtangense</name>
    <dbReference type="NCBI Taxonomy" id="1442595"/>
    <lineage>
        <taxon>Bacteria</taxon>
        <taxon>Pseudomonadati</taxon>
        <taxon>Bacteroidota</taxon>
        <taxon>Flavobacteriia</taxon>
        <taxon>Flavobacteriales</taxon>
        <taxon>Flavobacteriaceae</taxon>
        <taxon>Flavobacterium</taxon>
    </lineage>
</organism>
<comment type="caution">
    <text evidence="2">The sequence shown here is derived from an EMBL/GenBank/DDBJ whole genome shotgun (WGS) entry which is preliminary data.</text>
</comment>
<keyword evidence="3" id="KW-1185">Reference proteome</keyword>
<evidence type="ECO:0008006" key="4">
    <source>
        <dbReference type="Google" id="ProtNLM"/>
    </source>
</evidence>
<feature type="chain" id="PRO_5046596511" description="TonB-dependent receptor plug domain-containing protein" evidence="1">
    <location>
        <begin position="25"/>
        <end position="790"/>
    </location>
</feature>
<gene>
    <name evidence="2" type="ORF">ACFPVY_09875</name>
</gene>
<protein>
    <recommendedName>
        <fullName evidence="4">TonB-dependent receptor plug domain-containing protein</fullName>
    </recommendedName>
</protein>